<accession>A0A2P2NQF5</accession>
<evidence type="ECO:0000256" key="1">
    <source>
        <dbReference type="SAM" id="MobiDB-lite"/>
    </source>
</evidence>
<feature type="region of interest" description="Disordered" evidence="1">
    <location>
        <begin position="1"/>
        <end position="30"/>
    </location>
</feature>
<reference evidence="2" key="1">
    <citation type="submission" date="2018-02" db="EMBL/GenBank/DDBJ databases">
        <title>Rhizophora mucronata_Transcriptome.</title>
        <authorList>
            <person name="Meera S.P."/>
            <person name="Sreeshan A."/>
            <person name="Augustine A."/>
        </authorList>
    </citation>
    <scope>NUCLEOTIDE SEQUENCE</scope>
    <source>
        <tissue evidence="2">Leaf</tissue>
    </source>
</reference>
<protein>
    <submittedName>
        <fullName evidence="2">Uncharacterized protein</fullName>
    </submittedName>
</protein>
<feature type="compositionally biased region" description="Basic and acidic residues" evidence="1">
    <location>
        <begin position="1"/>
        <end position="11"/>
    </location>
</feature>
<dbReference type="EMBL" id="GGEC01064157">
    <property type="protein sequence ID" value="MBX44641.1"/>
    <property type="molecule type" value="Transcribed_RNA"/>
</dbReference>
<organism evidence="2">
    <name type="scientific">Rhizophora mucronata</name>
    <name type="common">Asiatic mangrove</name>
    <dbReference type="NCBI Taxonomy" id="61149"/>
    <lineage>
        <taxon>Eukaryota</taxon>
        <taxon>Viridiplantae</taxon>
        <taxon>Streptophyta</taxon>
        <taxon>Embryophyta</taxon>
        <taxon>Tracheophyta</taxon>
        <taxon>Spermatophyta</taxon>
        <taxon>Magnoliopsida</taxon>
        <taxon>eudicotyledons</taxon>
        <taxon>Gunneridae</taxon>
        <taxon>Pentapetalae</taxon>
        <taxon>rosids</taxon>
        <taxon>fabids</taxon>
        <taxon>Malpighiales</taxon>
        <taxon>Rhizophoraceae</taxon>
        <taxon>Rhizophora</taxon>
    </lineage>
</organism>
<name>A0A2P2NQF5_RHIMU</name>
<proteinExistence type="predicted"/>
<dbReference type="AlphaFoldDB" id="A0A2P2NQF5"/>
<sequence>MTEAEQNRYEMTEGQGRNPTQAKPKKIRKI</sequence>
<evidence type="ECO:0000313" key="2">
    <source>
        <dbReference type="EMBL" id="MBX44641.1"/>
    </source>
</evidence>